<evidence type="ECO:0000256" key="3">
    <source>
        <dbReference type="ARBA" id="ARBA00012140"/>
    </source>
</evidence>
<evidence type="ECO:0000256" key="13">
    <source>
        <dbReference type="PROSITE-ProRule" id="PRU01023"/>
    </source>
</evidence>
<accession>A0A1M6HBY7</accession>
<feature type="binding site" evidence="13">
    <location>
        <position position="311"/>
    </location>
    <ligand>
        <name>S-adenosyl-L-methionine</name>
        <dbReference type="ChEBI" id="CHEBI:59789"/>
    </ligand>
</feature>
<evidence type="ECO:0000313" key="15">
    <source>
        <dbReference type="EMBL" id="SHJ19624.1"/>
    </source>
</evidence>
<keyword evidence="4" id="KW-0963">Cytoplasm</keyword>
<evidence type="ECO:0000256" key="8">
    <source>
        <dbReference type="ARBA" id="ARBA00022691"/>
    </source>
</evidence>
<evidence type="ECO:0000256" key="9">
    <source>
        <dbReference type="ARBA" id="ARBA00022884"/>
    </source>
</evidence>
<evidence type="ECO:0000313" key="16">
    <source>
        <dbReference type="Proteomes" id="UP000184510"/>
    </source>
</evidence>
<feature type="binding site" evidence="13">
    <location>
        <position position="292"/>
    </location>
    <ligand>
        <name>S-adenosyl-L-methionine</name>
        <dbReference type="ChEBI" id="CHEBI:59789"/>
    </ligand>
</feature>
<dbReference type="EMBL" id="FQYR01000003">
    <property type="protein sequence ID" value="SHJ19624.1"/>
    <property type="molecule type" value="Genomic_DNA"/>
</dbReference>
<dbReference type="InterPro" id="IPR001678">
    <property type="entry name" value="MeTrfase_RsmB-F_NOP2_dom"/>
</dbReference>
<dbReference type="NCBIfam" id="TIGR00563">
    <property type="entry name" value="rsmB"/>
    <property type="match status" value="1"/>
</dbReference>
<dbReference type="SUPFAM" id="SSF53335">
    <property type="entry name" value="S-adenosyl-L-methionine-dependent methyltransferases"/>
    <property type="match status" value="1"/>
</dbReference>
<comment type="catalytic activity">
    <reaction evidence="12">
        <text>cytidine(967) in 16S rRNA + S-adenosyl-L-methionine = 5-methylcytidine(967) in 16S rRNA + S-adenosyl-L-homocysteine + H(+)</text>
        <dbReference type="Rhea" id="RHEA:42748"/>
        <dbReference type="Rhea" id="RHEA-COMP:10219"/>
        <dbReference type="Rhea" id="RHEA-COMP:10220"/>
        <dbReference type="ChEBI" id="CHEBI:15378"/>
        <dbReference type="ChEBI" id="CHEBI:57856"/>
        <dbReference type="ChEBI" id="CHEBI:59789"/>
        <dbReference type="ChEBI" id="CHEBI:74483"/>
        <dbReference type="ChEBI" id="CHEBI:82748"/>
        <dbReference type="EC" id="2.1.1.176"/>
    </reaction>
</comment>
<keyword evidence="6 13" id="KW-0489">Methyltransferase</keyword>
<protein>
    <recommendedName>
        <fullName evidence="3">16S rRNA (cytosine(967)-C(5))-methyltransferase</fullName>
        <ecNumber evidence="3">2.1.1.176</ecNumber>
    </recommendedName>
    <alternativeName>
        <fullName evidence="10">16S rRNA m5C967 methyltransferase</fullName>
    </alternativeName>
    <alternativeName>
        <fullName evidence="11">rRNA (cytosine-C(5)-)-methyltransferase RsmB</fullName>
    </alternativeName>
</protein>
<dbReference type="InterPro" id="IPR049560">
    <property type="entry name" value="MeTrfase_RsmB-F_NOP2_cat"/>
</dbReference>
<dbReference type="OrthoDB" id="9810297at2"/>
<dbReference type="Gene3D" id="1.10.940.10">
    <property type="entry name" value="NusB-like"/>
    <property type="match status" value="1"/>
</dbReference>
<organism evidence="15 16">
    <name type="scientific">Rubritalea squalenifaciens DSM 18772</name>
    <dbReference type="NCBI Taxonomy" id="1123071"/>
    <lineage>
        <taxon>Bacteria</taxon>
        <taxon>Pseudomonadati</taxon>
        <taxon>Verrucomicrobiota</taxon>
        <taxon>Verrucomicrobiia</taxon>
        <taxon>Verrucomicrobiales</taxon>
        <taxon>Rubritaleaceae</taxon>
        <taxon>Rubritalea</taxon>
    </lineage>
</organism>
<evidence type="ECO:0000256" key="6">
    <source>
        <dbReference type="ARBA" id="ARBA00022603"/>
    </source>
</evidence>
<dbReference type="Proteomes" id="UP000184510">
    <property type="component" value="Unassembled WGS sequence"/>
</dbReference>
<dbReference type="InParanoid" id="A0A1M6HBY7"/>
<dbReference type="Pfam" id="PF01029">
    <property type="entry name" value="NusB"/>
    <property type="match status" value="1"/>
</dbReference>
<dbReference type="FunCoup" id="A0A1M6HBY7">
    <property type="interactions" value="464"/>
</dbReference>
<feature type="binding site" evidence="13">
    <location>
        <begin position="241"/>
        <end position="247"/>
    </location>
    <ligand>
        <name>S-adenosyl-L-methionine</name>
        <dbReference type="ChEBI" id="CHEBI:59789"/>
    </ligand>
</feature>
<dbReference type="RefSeq" id="WP_143158794.1">
    <property type="nucleotide sequence ID" value="NZ_FQYR01000003.1"/>
</dbReference>
<sequence>MNIRRIAAEALEQWEDGHTYAETLVQHAAEDHGLSPEDRNLLNALVIGCIRHKRLLDHWIGKLRDGSLDIQTRCHLRVGVLQLLIMKLPDHAAVNETVNSARKGIRGLINAILRNVIRQRDSLLAEIETLPPAIRYSHPDWLVEKWTQEFGEADTLKLLEWNQQPSQTIFRTNALKPEAEEIVSISSKAKPLEGHPSFYTSQGLPPRDWINEGFIYIQDPATMHAVELLAPQAGETVLDACAAPGGKSTQIAAAMKNQGSLLCTDSNERRLPRLFGNLTRAGIDIATTEAHDWSKPAPAKWHQHFDAILLDVPCSNTGVLRKRIDARWRIKPENIESLIPLQTSILENALACLKPGGRLVYSTCSIDSEENTKLIQSFLNNHPELSLSKEEVITPQAQGTDGAYAALIQLK</sequence>
<evidence type="ECO:0000259" key="14">
    <source>
        <dbReference type="PROSITE" id="PS51686"/>
    </source>
</evidence>
<dbReference type="STRING" id="1123071.SAMN02745181_1429"/>
<gene>
    <name evidence="15" type="ORF">SAMN02745181_1429</name>
</gene>
<dbReference type="Pfam" id="PF22458">
    <property type="entry name" value="RsmF-B_ferredox"/>
    <property type="match status" value="1"/>
</dbReference>
<feature type="domain" description="SAM-dependent MTase RsmB/NOP-type" evidence="14">
    <location>
        <begin position="150"/>
        <end position="411"/>
    </location>
</feature>
<keyword evidence="8 13" id="KW-0949">S-adenosyl-L-methionine</keyword>
<keyword evidence="9 13" id="KW-0694">RNA-binding</keyword>
<dbReference type="PANTHER" id="PTHR22807:SF61">
    <property type="entry name" value="NOL1_NOP2_SUN FAMILY PROTEIN _ ANTITERMINATION NUSB DOMAIN-CONTAINING PROTEIN"/>
    <property type="match status" value="1"/>
</dbReference>
<dbReference type="InterPro" id="IPR006027">
    <property type="entry name" value="NusB_RsmB_TIM44"/>
</dbReference>
<evidence type="ECO:0000256" key="4">
    <source>
        <dbReference type="ARBA" id="ARBA00022490"/>
    </source>
</evidence>
<dbReference type="GO" id="GO:0006355">
    <property type="term" value="P:regulation of DNA-templated transcription"/>
    <property type="evidence" value="ECO:0007669"/>
    <property type="project" value="InterPro"/>
</dbReference>
<dbReference type="CDD" id="cd02440">
    <property type="entry name" value="AdoMet_MTases"/>
    <property type="match status" value="1"/>
</dbReference>
<dbReference type="GO" id="GO:0008649">
    <property type="term" value="F:rRNA methyltransferase activity"/>
    <property type="evidence" value="ECO:0007669"/>
    <property type="project" value="InterPro"/>
</dbReference>
<name>A0A1M6HBY7_9BACT</name>
<evidence type="ECO:0000256" key="11">
    <source>
        <dbReference type="ARBA" id="ARBA00031088"/>
    </source>
</evidence>
<dbReference type="GO" id="GO:0005737">
    <property type="term" value="C:cytoplasm"/>
    <property type="evidence" value="ECO:0007669"/>
    <property type="project" value="UniProtKB-SubCell"/>
</dbReference>
<evidence type="ECO:0000256" key="5">
    <source>
        <dbReference type="ARBA" id="ARBA00022552"/>
    </source>
</evidence>
<dbReference type="InterPro" id="IPR035926">
    <property type="entry name" value="NusB-like_sf"/>
</dbReference>
<feature type="active site" description="Nucleophile" evidence="13">
    <location>
        <position position="364"/>
    </location>
</feature>
<comment type="subcellular location">
    <subcellularLocation>
        <location evidence="2">Cytoplasm</location>
    </subcellularLocation>
</comment>
<evidence type="ECO:0000256" key="1">
    <source>
        <dbReference type="ARBA" id="ARBA00002724"/>
    </source>
</evidence>
<evidence type="ECO:0000256" key="12">
    <source>
        <dbReference type="ARBA" id="ARBA00047283"/>
    </source>
</evidence>
<dbReference type="InterPro" id="IPR054728">
    <property type="entry name" value="RsmB-like_ferredoxin"/>
</dbReference>
<dbReference type="Pfam" id="PF01189">
    <property type="entry name" value="Methyltr_RsmB-F"/>
    <property type="match status" value="1"/>
</dbReference>
<dbReference type="EC" id="2.1.1.176" evidence="3"/>
<dbReference type="Gene3D" id="3.40.50.150">
    <property type="entry name" value="Vaccinia Virus protein VP39"/>
    <property type="match status" value="1"/>
</dbReference>
<keyword evidence="16" id="KW-1185">Reference proteome</keyword>
<comment type="function">
    <text evidence="1">Specifically methylates the cytosine at position 967 (m5C967) of 16S rRNA.</text>
</comment>
<keyword evidence="5" id="KW-0698">rRNA processing</keyword>
<proteinExistence type="inferred from homology"/>
<evidence type="ECO:0000256" key="7">
    <source>
        <dbReference type="ARBA" id="ARBA00022679"/>
    </source>
</evidence>
<dbReference type="InterPro" id="IPR023267">
    <property type="entry name" value="RCMT"/>
</dbReference>
<dbReference type="GO" id="GO:0003723">
    <property type="term" value="F:RNA binding"/>
    <property type="evidence" value="ECO:0007669"/>
    <property type="project" value="UniProtKB-UniRule"/>
</dbReference>
<evidence type="ECO:0000256" key="10">
    <source>
        <dbReference type="ARBA" id="ARBA00030399"/>
    </source>
</evidence>
<dbReference type="PRINTS" id="PR02008">
    <property type="entry name" value="RCMTFAMILY"/>
</dbReference>
<dbReference type="InterPro" id="IPR029063">
    <property type="entry name" value="SAM-dependent_MTases_sf"/>
</dbReference>
<dbReference type="PANTHER" id="PTHR22807">
    <property type="entry name" value="NOP2 YEAST -RELATED NOL1/NOP2/FMU SUN DOMAIN-CONTAINING"/>
    <property type="match status" value="1"/>
</dbReference>
<dbReference type="AlphaFoldDB" id="A0A1M6HBY7"/>
<keyword evidence="7 13" id="KW-0808">Transferase</keyword>
<dbReference type="PROSITE" id="PS51686">
    <property type="entry name" value="SAM_MT_RSMB_NOP"/>
    <property type="match status" value="1"/>
</dbReference>
<evidence type="ECO:0000256" key="2">
    <source>
        <dbReference type="ARBA" id="ARBA00004496"/>
    </source>
</evidence>
<dbReference type="SUPFAM" id="SSF48013">
    <property type="entry name" value="NusB-like"/>
    <property type="match status" value="1"/>
</dbReference>
<reference evidence="15 16" key="1">
    <citation type="submission" date="2016-11" db="EMBL/GenBank/DDBJ databases">
        <authorList>
            <person name="Jaros S."/>
            <person name="Januszkiewicz K."/>
            <person name="Wedrychowicz H."/>
        </authorList>
    </citation>
    <scope>NUCLEOTIDE SEQUENCE [LARGE SCALE GENOMIC DNA]</scope>
    <source>
        <strain evidence="15 16">DSM 18772</strain>
    </source>
</reference>
<comment type="similarity">
    <text evidence="13">Belongs to the class I-like SAM-binding methyltransferase superfamily. RsmB/NOP family.</text>
</comment>
<dbReference type="InterPro" id="IPR004573">
    <property type="entry name" value="rRNA_ssu_MeTfrase_B"/>
</dbReference>
<feature type="binding site" evidence="13">
    <location>
        <position position="265"/>
    </location>
    <ligand>
        <name>S-adenosyl-L-methionine</name>
        <dbReference type="ChEBI" id="CHEBI:59789"/>
    </ligand>
</feature>